<dbReference type="Proteomes" id="UP001575105">
    <property type="component" value="Unassembled WGS sequence"/>
</dbReference>
<sequence>MDVSRRHTPTAGFTLIELLVVISIIALLVAILLPALQGARESARAIACASNQRQLAIAASVYATDTGYYPQQRYDDTPNTKMHYVPGQLARAGYLTSYDVWLCPSTERGRDYDHWYADSPHPSWPGGIPWPPDWALFSYGYNHDFFEPTRLWGFYQGNSAQYADRAPYPASTLDAAPKQLSQIAMFADAARTRLDSGEAMEASFLVDPIPQSQLRWRHPGHAMNVVFGDGHSKRLNHSDVWARGQNIRTYRPYFSAWNPMTP</sequence>
<keyword evidence="1" id="KW-0812">Transmembrane</keyword>
<keyword evidence="1" id="KW-0472">Membrane</keyword>
<evidence type="ECO:0000256" key="1">
    <source>
        <dbReference type="SAM" id="Phobius"/>
    </source>
</evidence>
<keyword evidence="1" id="KW-1133">Transmembrane helix</keyword>
<keyword evidence="4" id="KW-1185">Reference proteome</keyword>
<dbReference type="SUPFAM" id="SSF54523">
    <property type="entry name" value="Pili subunits"/>
    <property type="match status" value="1"/>
</dbReference>
<dbReference type="Pfam" id="PF07596">
    <property type="entry name" value="SBP_bac_10"/>
    <property type="match status" value="1"/>
</dbReference>
<dbReference type="PROSITE" id="PS00409">
    <property type="entry name" value="PROKAR_NTER_METHYL"/>
    <property type="match status" value="1"/>
</dbReference>
<gene>
    <name evidence="3" type="ORF">ACERK3_07150</name>
</gene>
<organism evidence="3 4">
    <name type="scientific">Natronomicrosphaera hydrolytica</name>
    <dbReference type="NCBI Taxonomy" id="3242702"/>
    <lineage>
        <taxon>Bacteria</taxon>
        <taxon>Pseudomonadati</taxon>
        <taxon>Planctomycetota</taxon>
        <taxon>Phycisphaerae</taxon>
        <taxon>Phycisphaerales</taxon>
        <taxon>Phycisphaeraceae</taxon>
        <taxon>Natronomicrosphaera</taxon>
    </lineage>
</organism>
<proteinExistence type="predicted"/>
<name>A0ABV4U427_9BACT</name>
<evidence type="ECO:0000313" key="4">
    <source>
        <dbReference type="Proteomes" id="UP001575105"/>
    </source>
</evidence>
<protein>
    <submittedName>
        <fullName evidence="3">Type II secretion system protein</fullName>
    </submittedName>
</protein>
<dbReference type="EMBL" id="JBGUBD010000004">
    <property type="protein sequence ID" value="MFA9478072.1"/>
    <property type="molecule type" value="Genomic_DNA"/>
</dbReference>
<reference evidence="3 4" key="1">
    <citation type="submission" date="2024-08" db="EMBL/GenBank/DDBJ databases">
        <title>Whole-genome sequencing of halo(alkali)philic microorganisms from hypersaline lakes.</title>
        <authorList>
            <person name="Sorokin D.Y."/>
            <person name="Merkel A.Y."/>
            <person name="Messina E."/>
            <person name="Yakimov M."/>
        </authorList>
    </citation>
    <scope>NUCLEOTIDE SEQUENCE [LARGE SCALE GENOMIC DNA]</scope>
    <source>
        <strain evidence="3 4">AB-hyl4</strain>
    </source>
</reference>
<evidence type="ECO:0000259" key="2">
    <source>
        <dbReference type="Pfam" id="PF07596"/>
    </source>
</evidence>
<evidence type="ECO:0000313" key="3">
    <source>
        <dbReference type="EMBL" id="MFA9478072.1"/>
    </source>
</evidence>
<dbReference type="InterPro" id="IPR045584">
    <property type="entry name" value="Pilin-like"/>
</dbReference>
<feature type="domain" description="DUF1559" evidence="2">
    <location>
        <begin position="37"/>
        <end position="119"/>
    </location>
</feature>
<dbReference type="PANTHER" id="PTHR30093">
    <property type="entry name" value="GENERAL SECRETION PATHWAY PROTEIN G"/>
    <property type="match status" value="1"/>
</dbReference>
<dbReference type="Gene3D" id="3.30.700.10">
    <property type="entry name" value="Glycoprotein, Type 4 Pilin"/>
    <property type="match status" value="1"/>
</dbReference>
<dbReference type="NCBIfam" id="TIGR02532">
    <property type="entry name" value="IV_pilin_GFxxxE"/>
    <property type="match status" value="1"/>
</dbReference>
<accession>A0ABV4U427</accession>
<dbReference type="InterPro" id="IPR012902">
    <property type="entry name" value="N_methyl_site"/>
</dbReference>
<dbReference type="Pfam" id="PF07963">
    <property type="entry name" value="N_methyl"/>
    <property type="match status" value="1"/>
</dbReference>
<dbReference type="RefSeq" id="WP_425345000.1">
    <property type="nucleotide sequence ID" value="NZ_JBGUBD010000004.1"/>
</dbReference>
<dbReference type="InterPro" id="IPR011453">
    <property type="entry name" value="DUF1559"/>
</dbReference>
<comment type="caution">
    <text evidence="3">The sequence shown here is derived from an EMBL/GenBank/DDBJ whole genome shotgun (WGS) entry which is preliminary data.</text>
</comment>
<feature type="transmembrane region" description="Helical" evidence="1">
    <location>
        <begin position="12"/>
        <end position="36"/>
    </location>
</feature>